<dbReference type="PANTHER" id="PTHR31111">
    <property type="entry name" value="BNAA05G37150D PROTEIN-RELATED"/>
    <property type="match status" value="1"/>
</dbReference>
<feature type="domain" description="F-box" evidence="2">
    <location>
        <begin position="10"/>
        <end position="50"/>
    </location>
</feature>
<comment type="caution">
    <text evidence="3">The sequence shown here is derived from an EMBL/GenBank/DDBJ whole genome shotgun (WGS) entry which is preliminary data.</text>
</comment>
<evidence type="ECO:0000259" key="2">
    <source>
        <dbReference type="SMART" id="SM00256"/>
    </source>
</evidence>
<dbReference type="PANTHER" id="PTHR31111:SF137">
    <property type="entry name" value="F-BOX ONLY PROTEIN 12"/>
    <property type="match status" value="1"/>
</dbReference>
<evidence type="ECO:0000313" key="3">
    <source>
        <dbReference type="EMBL" id="KAG7593497.1"/>
    </source>
</evidence>
<feature type="compositionally biased region" description="Basic residues" evidence="1">
    <location>
        <begin position="707"/>
        <end position="718"/>
    </location>
</feature>
<evidence type="ECO:0000313" key="4">
    <source>
        <dbReference type="Proteomes" id="UP000694240"/>
    </source>
</evidence>
<dbReference type="Pfam" id="PF08268">
    <property type="entry name" value="FBA_3"/>
    <property type="match status" value="2"/>
</dbReference>
<dbReference type="Proteomes" id="UP000694240">
    <property type="component" value="Chromosome 6"/>
</dbReference>
<proteinExistence type="predicted"/>
<reference evidence="3 4" key="1">
    <citation type="submission" date="2020-12" db="EMBL/GenBank/DDBJ databases">
        <title>Concerted genomic and epigenomic changes stabilize Arabidopsis allopolyploids.</title>
        <authorList>
            <person name="Chen Z."/>
        </authorList>
    </citation>
    <scope>NUCLEOTIDE SEQUENCE [LARGE SCALE GENOMIC DNA]</scope>
    <source>
        <strain evidence="3">Allo738</strain>
        <tissue evidence="3">Leaf</tissue>
    </source>
</reference>
<sequence>MNREKTFDSIPNDLFPDIFSKLSANLIARCRCVSKLWASILSRQDFTELFLTKSSARPRLLFGVKRANGECLFFSSTQPRNPYEKSSLVVTADFHTKLSEVISREICSYASGLIYLSDMRISVKDEDVVRVICNPITGKYTILPKLRRYVKSYSYLGFDPIDKQFKVLFMAYPSGPDDHKILTLGTRKMRWRKIHCPLTHDPFCGGICINGVLYYLAIKSDETLVNKRSYVIVCFDVRFEKFKFIDVECFYHLINYKGKLGGINWNYANADGSRTFELNMWVLDDAEKHEWSKYDYTFPEHEVVFYSIVLAVGMNGTGKIVLSEKFTSKPFYVFYFNPEKDTLERVEIQGLENHCRVYTIADHVEDLNVNDAKQLKSGPYIITKKPKAQQRRSCLNKIYNRVEAMGVHASPSIFHRVVLDKVLGSSTSLIRCGTRRENEDTKRVICNPITGQYVILPELRKDFMSYSYLGFDPIDKEFKVLLMNTSGYIAYNDTDHHILTLGTGKMRWRKIQCPFNHEPLWERICINGVLYYKAHQFDGRSYVIVCFDVRSEKFKFIEAKFCNLFTQLINYKGKLGVVNLKNVDDGTWLRHTLEFRMWVLEHVEKKEWSEYVYTLLDSNEAADDLAVVGMTATGDIILSKIDTCEPIYVFFFNLERKTFQSVEIQGFGANRDCRVYPFVDYVDDFSFNHAKQLKSSPVKQGLNVITKTRKPKQRRHRSREVCNSTPSVKDKQQNKYKL</sequence>
<dbReference type="NCBIfam" id="TIGR01640">
    <property type="entry name" value="F_box_assoc_1"/>
    <property type="match status" value="2"/>
</dbReference>
<dbReference type="InterPro" id="IPR013187">
    <property type="entry name" value="F-box-assoc_dom_typ3"/>
</dbReference>
<gene>
    <name evidence="3" type="ORF">ISN45_Aa01g022920</name>
</gene>
<accession>A0A8T2C1I9</accession>
<keyword evidence="4" id="KW-1185">Reference proteome</keyword>
<dbReference type="SMART" id="SM00256">
    <property type="entry name" value="FBOX"/>
    <property type="match status" value="1"/>
</dbReference>
<dbReference type="EMBL" id="JAEFBK010000006">
    <property type="protein sequence ID" value="KAG7593497.1"/>
    <property type="molecule type" value="Genomic_DNA"/>
</dbReference>
<feature type="compositionally biased region" description="Basic and acidic residues" evidence="1">
    <location>
        <begin position="728"/>
        <end position="738"/>
    </location>
</feature>
<name>A0A8T2C1I9_9BRAS</name>
<dbReference type="AlphaFoldDB" id="A0A8T2C1I9"/>
<evidence type="ECO:0000256" key="1">
    <source>
        <dbReference type="SAM" id="MobiDB-lite"/>
    </source>
</evidence>
<protein>
    <submittedName>
        <fullName evidence="3">F-box-like domain superfamily</fullName>
    </submittedName>
</protein>
<dbReference type="Pfam" id="PF00646">
    <property type="entry name" value="F-box"/>
    <property type="match status" value="1"/>
</dbReference>
<organism evidence="3 4">
    <name type="scientific">Arabidopsis thaliana x Arabidopsis arenosa</name>
    <dbReference type="NCBI Taxonomy" id="1240361"/>
    <lineage>
        <taxon>Eukaryota</taxon>
        <taxon>Viridiplantae</taxon>
        <taxon>Streptophyta</taxon>
        <taxon>Embryophyta</taxon>
        <taxon>Tracheophyta</taxon>
        <taxon>Spermatophyta</taxon>
        <taxon>Magnoliopsida</taxon>
        <taxon>eudicotyledons</taxon>
        <taxon>Gunneridae</taxon>
        <taxon>Pentapetalae</taxon>
        <taxon>rosids</taxon>
        <taxon>malvids</taxon>
        <taxon>Brassicales</taxon>
        <taxon>Brassicaceae</taxon>
        <taxon>Camelineae</taxon>
        <taxon>Arabidopsis</taxon>
    </lineage>
</organism>
<feature type="region of interest" description="Disordered" evidence="1">
    <location>
        <begin position="704"/>
        <end position="738"/>
    </location>
</feature>
<dbReference type="InterPro" id="IPR001810">
    <property type="entry name" value="F-box_dom"/>
</dbReference>
<dbReference type="InterPro" id="IPR017451">
    <property type="entry name" value="F-box-assoc_interact_dom"/>
</dbReference>
<feature type="non-terminal residue" evidence="3">
    <location>
        <position position="1"/>
    </location>
</feature>